<dbReference type="PANTHER" id="PTHR12715">
    <property type="entry name" value="TRANSPORTER, DRUG/METABOLITE EXPORTER FAMILY"/>
    <property type="match status" value="1"/>
</dbReference>
<sequence length="286" mass="29524">MGVTVLLWASAFVGIRAVADVFEPGPLSLGRLLVGALALVVLARPWRHRLPHGRTLALVVVYGVLWFGAYNVALNAGETYLDAGTAALVVNIGPILIALLAGIVLKEGFPRPLVVGMAVAFAGVVLIATSTRHDTSVQTASTTGVLLCVLAAVLYAVGALTQKPTLRTVAPAMSVWMACTIGAVVCLPFAPALVDQVGSASAGDVAWLVYLGVFPTAIGFTTWSYALRRLSAGQVASTTYLVPAVATLISWVLLGEVPAPLAFVGGALCLLGVAITRLRRRGAATS</sequence>
<dbReference type="PANTHER" id="PTHR12715:SF4">
    <property type="entry name" value="EAMA DOMAIN-CONTAINING PROTEIN"/>
    <property type="match status" value="1"/>
</dbReference>
<dbReference type="Gene3D" id="1.10.3730.20">
    <property type="match status" value="2"/>
</dbReference>
<dbReference type="STRING" id="2041.AERYTH_00475"/>
<dbReference type="EMBL" id="CP011502">
    <property type="protein sequence ID" value="ALX03278.1"/>
    <property type="molecule type" value="Genomic_DNA"/>
</dbReference>
<feature type="domain" description="EamA" evidence="3">
    <location>
        <begin position="4"/>
        <end position="128"/>
    </location>
</feature>
<dbReference type="OrthoDB" id="3744378at2"/>
<gene>
    <name evidence="4" type="ORF">AERYTH_00475</name>
</gene>
<evidence type="ECO:0000256" key="2">
    <source>
        <dbReference type="SAM" id="Phobius"/>
    </source>
</evidence>
<evidence type="ECO:0000313" key="5">
    <source>
        <dbReference type="Proteomes" id="UP000067689"/>
    </source>
</evidence>
<dbReference type="KEGG" id="aer:AERYTH_00475"/>
<feature type="transmembrane region" description="Helical" evidence="2">
    <location>
        <begin position="55"/>
        <end position="73"/>
    </location>
</feature>
<feature type="transmembrane region" description="Helical" evidence="2">
    <location>
        <begin position="143"/>
        <end position="161"/>
    </location>
</feature>
<dbReference type="PATRIC" id="fig|2041.4.peg.97"/>
<evidence type="ECO:0000256" key="1">
    <source>
        <dbReference type="ARBA" id="ARBA00007362"/>
    </source>
</evidence>
<reference evidence="4 5" key="1">
    <citation type="journal article" date="1991" name="Int. J. Syst. Bacteriol.">
        <title>Description of the erythromycin-producing bacterium Arthrobacter sp. strain NRRL B-3381 as Aeromicrobium erythreum gen. nov., sp. nov.</title>
        <authorList>
            <person name="Miller E.S."/>
            <person name="Woese C.R."/>
            <person name="Brenner S."/>
        </authorList>
    </citation>
    <scope>NUCLEOTIDE SEQUENCE [LARGE SCALE GENOMIC DNA]</scope>
    <source>
        <strain evidence="4 5">AR18</strain>
    </source>
</reference>
<dbReference type="AlphaFoldDB" id="A0A0U4C5U0"/>
<keyword evidence="2" id="KW-0472">Membrane</keyword>
<keyword evidence="5" id="KW-1185">Reference proteome</keyword>
<proteinExistence type="inferred from homology"/>
<feature type="transmembrane region" description="Helical" evidence="2">
    <location>
        <begin position="27"/>
        <end position="43"/>
    </location>
</feature>
<protein>
    <recommendedName>
        <fullName evidence="3">EamA domain-containing protein</fullName>
    </recommendedName>
</protein>
<feature type="transmembrane region" description="Helical" evidence="2">
    <location>
        <begin position="235"/>
        <end position="254"/>
    </location>
</feature>
<name>A0A0U4C5U0_9ACTN</name>
<accession>A0A0U4C5U0</accession>
<dbReference type="GO" id="GO:0016020">
    <property type="term" value="C:membrane"/>
    <property type="evidence" value="ECO:0007669"/>
    <property type="project" value="InterPro"/>
</dbReference>
<feature type="transmembrane region" description="Helical" evidence="2">
    <location>
        <begin position="85"/>
        <end position="105"/>
    </location>
</feature>
<dbReference type="Proteomes" id="UP000067689">
    <property type="component" value="Chromosome"/>
</dbReference>
<dbReference type="Pfam" id="PF00892">
    <property type="entry name" value="EamA"/>
    <property type="match status" value="2"/>
</dbReference>
<organism evidence="4 5">
    <name type="scientific">Aeromicrobium erythreum</name>
    <dbReference type="NCBI Taxonomy" id="2041"/>
    <lineage>
        <taxon>Bacteria</taxon>
        <taxon>Bacillati</taxon>
        <taxon>Actinomycetota</taxon>
        <taxon>Actinomycetes</taxon>
        <taxon>Propionibacteriales</taxon>
        <taxon>Nocardioidaceae</taxon>
        <taxon>Aeromicrobium</taxon>
    </lineage>
</organism>
<feature type="transmembrane region" description="Helical" evidence="2">
    <location>
        <begin position="173"/>
        <end position="193"/>
    </location>
</feature>
<dbReference type="InterPro" id="IPR037185">
    <property type="entry name" value="EmrE-like"/>
</dbReference>
<dbReference type="InterPro" id="IPR000620">
    <property type="entry name" value="EamA_dom"/>
</dbReference>
<evidence type="ECO:0000259" key="3">
    <source>
        <dbReference type="Pfam" id="PF00892"/>
    </source>
</evidence>
<feature type="transmembrane region" description="Helical" evidence="2">
    <location>
        <begin position="112"/>
        <end position="131"/>
    </location>
</feature>
<dbReference type="SUPFAM" id="SSF103481">
    <property type="entry name" value="Multidrug resistance efflux transporter EmrE"/>
    <property type="match status" value="2"/>
</dbReference>
<evidence type="ECO:0000313" key="4">
    <source>
        <dbReference type="EMBL" id="ALX03278.1"/>
    </source>
</evidence>
<keyword evidence="2" id="KW-1133">Transmembrane helix</keyword>
<feature type="domain" description="EamA" evidence="3">
    <location>
        <begin position="143"/>
        <end position="276"/>
    </location>
</feature>
<keyword evidence="2" id="KW-0812">Transmembrane</keyword>
<feature type="transmembrane region" description="Helical" evidence="2">
    <location>
        <begin position="205"/>
        <end position="223"/>
    </location>
</feature>
<comment type="similarity">
    <text evidence="1">Belongs to the EamA transporter family.</text>
</comment>
<dbReference type="InterPro" id="IPR052756">
    <property type="entry name" value="Alkyne_AA_exporter"/>
</dbReference>
<feature type="transmembrane region" description="Helical" evidence="2">
    <location>
        <begin position="260"/>
        <end position="278"/>
    </location>
</feature>